<dbReference type="GeneID" id="7830715"/>
<dbReference type="Proteomes" id="UP000009168">
    <property type="component" value="Unassembled WGS sequence"/>
</dbReference>
<evidence type="ECO:0000259" key="5">
    <source>
        <dbReference type="PROSITE" id="PS50011"/>
    </source>
</evidence>
<dbReference type="PROSITE" id="PS00108">
    <property type="entry name" value="PROTEIN_KINASE_ST"/>
    <property type="match status" value="1"/>
</dbReference>
<evidence type="ECO:0000256" key="2">
    <source>
        <dbReference type="ARBA" id="ARBA00022840"/>
    </source>
</evidence>
<dbReference type="Gene3D" id="1.10.510.10">
    <property type="entry name" value="Transferase(Phosphotransferase) domain 1"/>
    <property type="match status" value="1"/>
</dbReference>
<dbReference type="PROSITE" id="PS50011">
    <property type="entry name" value="PROTEIN_KINASE_DOM"/>
    <property type="match status" value="1"/>
</dbReference>
<dbReference type="PANTHER" id="PTHR19959">
    <property type="entry name" value="KINESIN LIGHT CHAIN"/>
    <property type="match status" value="1"/>
</dbReference>
<gene>
    <name evidence="6" type="ORF">TTHERM_00685850</name>
</gene>
<proteinExistence type="predicted"/>
<dbReference type="GO" id="GO:0005524">
    <property type="term" value="F:ATP binding"/>
    <property type="evidence" value="ECO:0007669"/>
    <property type="project" value="UniProtKB-UniRule"/>
</dbReference>
<dbReference type="Pfam" id="PF13424">
    <property type="entry name" value="TPR_12"/>
    <property type="match status" value="4"/>
</dbReference>
<reference evidence="7" key="1">
    <citation type="journal article" date="2006" name="PLoS Biol.">
        <title>Macronuclear genome sequence of the ciliate Tetrahymena thermophila, a model eukaryote.</title>
        <authorList>
            <person name="Eisen J.A."/>
            <person name="Coyne R.S."/>
            <person name="Wu M."/>
            <person name="Wu D."/>
            <person name="Thiagarajan M."/>
            <person name="Wortman J.R."/>
            <person name="Badger J.H."/>
            <person name="Ren Q."/>
            <person name="Amedeo P."/>
            <person name="Jones K.M."/>
            <person name="Tallon L.J."/>
            <person name="Delcher A.L."/>
            <person name="Salzberg S.L."/>
            <person name="Silva J.C."/>
            <person name="Haas B.J."/>
            <person name="Majoros W.H."/>
            <person name="Farzad M."/>
            <person name="Carlton J.M."/>
            <person name="Smith R.K. Jr."/>
            <person name="Garg J."/>
            <person name="Pearlman R.E."/>
            <person name="Karrer K.M."/>
            <person name="Sun L."/>
            <person name="Manning G."/>
            <person name="Elde N.C."/>
            <person name="Turkewitz A.P."/>
            <person name="Asai D.J."/>
            <person name="Wilkes D.E."/>
            <person name="Wang Y."/>
            <person name="Cai H."/>
            <person name="Collins K."/>
            <person name="Stewart B.A."/>
            <person name="Lee S.R."/>
            <person name="Wilamowska K."/>
            <person name="Weinberg Z."/>
            <person name="Ruzzo W.L."/>
            <person name="Wloga D."/>
            <person name="Gaertig J."/>
            <person name="Frankel J."/>
            <person name="Tsao C.-C."/>
            <person name="Gorovsky M.A."/>
            <person name="Keeling P.J."/>
            <person name="Waller R.F."/>
            <person name="Patron N.J."/>
            <person name="Cherry J.M."/>
            <person name="Stover N.A."/>
            <person name="Krieger C.J."/>
            <person name="del Toro C."/>
            <person name="Ryder H.F."/>
            <person name="Williamson S.C."/>
            <person name="Barbeau R.A."/>
            <person name="Hamilton E.P."/>
            <person name="Orias E."/>
        </authorList>
    </citation>
    <scope>NUCLEOTIDE SEQUENCE [LARGE SCALE GENOMIC DNA]</scope>
    <source>
        <strain evidence="7">SB210</strain>
    </source>
</reference>
<dbReference type="Pfam" id="PF00069">
    <property type="entry name" value="Pkinase"/>
    <property type="match status" value="1"/>
</dbReference>
<keyword evidence="3" id="KW-0802">TPR repeat</keyword>
<dbReference type="STRING" id="312017.I7MMI8"/>
<dbReference type="PROSITE" id="PS50005">
    <property type="entry name" value="TPR"/>
    <property type="match status" value="4"/>
</dbReference>
<feature type="repeat" description="TPR" evidence="3">
    <location>
        <begin position="1213"/>
        <end position="1246"/>
    </location>
</feature>
<feature type="repeat" description="TPR" evidence="3">
    <location>
        <begin position="872"/>
        <end position="905"/>
    </location>
</feature>
<dbReference type="PROSITE" id="PS00107">
    <property type="entry name" value="PROTEIN_KINASE_ATP"/>
    <property type="match status" value="1"/>
</dbReference>
<dbReference type="KEGG" id="tet:TTHERM_00685850"/>
<dbReference type="SUPFAM" id="SSF48452">
    <property type="entry name" value="TPR-like"/>
    <property type="match status" value="3"/>
</dbReference>
<dbReference type="SUPFAM" id="SSF56112">
    <property type="entry name" value="Protein kinase-like (PK-like)"/>
    <property type="match status" value="1"/>
</dbReference>
<organism evidence="6 7">
    <name type="scientific">Tetrahymena thermophila (strain SB210)</name>
    <dbReference type="NCBI Taxonomy" id="312017"/>
    <lineage>
        <taxon>Eukaryota</taxon>
        <taxon>Sar</taxon>
        <taxon>Alveolata</taxon>
        <taxon>Ciliophora</taxon>
        <taxon>Intramacronucleata</taxon>
        <taxon>Oligohymenophorea</taxon>
        <taxon>Hymenostomatida</taxon>
        <taxon>Tetrahymenina</taxon>
        <taxon>Tetrahymenidae</taxon>
        <taxon>Tetrahymena</taxon>
    </lineage>
</organism>
<evidence type="ECO:0000313" key="6">
    <source>
        <dbReference type="EMBL" id="EAS04942.2"/>
    </source>
</evidence>
<dbReference type="eggNOG" id="KOG1840">
    <property type="taxonomic scope" value="Eukaryota"/>
</dbReference>
<evidence type="ECO:0000256" key="3">
    <source>
        <dbReference type="PROSITE-ProRule" id="PRU00339"/>
    </source>
</evidence>
<dbReference type="OrthoDB" id="443949at2759"/>
<dbReference type="SMART" id="SM00028">
    <property type="entry name" value="TPR"/>
    <property type="match status" value="12"/>
</dbReference>
<name>I7MMI8_TETTS</name>
<dbReference type="GO" id="GO:0004672">
    <property type="term" value="F:protein kinase activity"/>
    <property type="evidence" value="ECO:0007669"/>
    <property type="project" value="InterPro"/>
</dbReference>
<sequence length="1399" mass="165353">MATIAMERDKTNRKRDKKLKTLQHNDNTNDLQDNSLKKVNNINTYDIFKNKEQLSELKSIHKTDKKIDLTEQICGLIKTENSQQTKITLNENQRKILDFHKEIIQESNLEPFKENNNEKRKNLVDFINEFTCLDQQNEKQFEDKQLIIIQKKTINDEIQDLEDYISKLSHCEQNILQSENKDIKMNQYQDVKDQKDEKNCSQQEEQNKSCQFVKQINLDSEICNTNNLQFSQNQFEQIREDCQQDEQNPEEMIKQKFQIIIQEQQINSQFKIMQQEILNCLIQNSYCLQKFVYSAEKIDIFQGFQSLNNSQMEQITFKFLYLPDKKELSNYILLLSYFQAKNVIQILCYKQITDQIYMIALNFCSLNILQKLSKAHKSFQILLWNSNIFYQINSMKDLSPSFQKSRIQILTETTSKNCFLTLQTSKSTFFDQFQGFTYIQGVVKYLNFKIIYDQDEYLRDQEVIEDLYKNKVIEQIQYQYQICESIYLIALSENQFNQIEELKQRYQIRVFNKQKILEKFSKQIKKFKRDKIDKIIKSLKEKNYFLCDIIGEGGFGFVCSGYKKISIGQYEDLAIKIQEVKQDGDQEIFNDEVKIISSFEYNIKVVKYLDSFQIESSINVLIMQKCKYSLLQELNQVTCFESFKFFKIVFDLIDGLIQLRMYNVLHLDIKPSNILFSYNDDYLYCDFGISCIKKRDIQVNIKGFSNGFSAYEVEHSEKSDNANKITFKSDIYSLNKTFEKILPKIEQKNQIDKDVKQKFKELIKENTAENNEERLDCLELHNKAFNILLHSQNIKFYVSYIKSIDINLEILAYDKNKDIPFVQEIILYYNEKKNILLQKIYKEDFDQYQESIQKRKTPFISEIAAKSLNEIAQSQFNVGKSQFNIGQYENAIQSFQESLLIRRMFVNENLNEIAQTLDNIAQCWSLLGDYKKAILNFQESLVISKNIQKDQLQRTGIYHRNIGYCYLNLSKYKQANKNLFKSLQILRSIFHEDKNCYLATTINDLGLYYLITGDIKNSLSNFEQALKIRQELFKELHPDLGDSYNCFGFYHFQTENLVQSLDYFQKSLEQFENIYQINHRQVAALHNNIGKILLKLGQINNAKNHFDKLENIISTIFKKDHPEAALSLTSIGLFQLYIGEIYNALEKFNKSLDIQTKIKIENQDPFSISINHECIGVCYEYLRDYQKQLEYIQKSLDIKRKIFEKNINNPDIALSLNHLGLCYLNLKKFSQAIDYFEESLKMNRSISPGKESLQIASNLNNLGICYLNLGETQKSFNYLNDSLEIRLKNHKTDHSEIAQSYCKIGWYYMKIGDNQNALNLFDQSLKMNQRIFQKNHPNFVEILNNIGLCHLSQNNPMMAKNKFEESLKIAKEFFKESHPFIAEILENIDKCNKNQKDYI</sequence>
<keyword evidence="7" id="KW-1185">Reference proteome</keyword>
<dbReference type="RefSeq" id="XP_001025187.2">
    <property type="nucleotide sequence ID" value="XM_001025187.2"/>
</dbReference>
<dbReference type="InterPro" id="IPR011990">
    <property type="entry name" value="TPR-like_helical_dom_sf"/>
</dbReference>
<dbReference type="InParanoid" id="I7MMI8"/>
<dbReference type="PANTHER" id="PTHR19959:SF119">
    <property type="entry name" value="FUNGAL LIPASE-LIKE DOMAIN-CONTAINING PROTEIN"/>
    <property type="match status" value="1"/>
</dbReference>
<feature type="domain" description="Protein kinase" evidence="5">
    <location>
        <begin position="544"/>
        <end position="860"/>
    </location>
</feature>
<dbReference type="SMART" id="SM00220">
    <property type="entry name" value="S_TKc"/>
    <property type="match status" value="1"/>
</dbReference>
<feature type="repeat" description="TPR" evidence="3">
    <location>
        <begin position="1298"/>
        <end position="1331"/>
    </location>
</feature>
<feature type="repeat" description="TPR" evidence="3">
    <location>
        <begin position="999"/>
        <end position="1032"/>
    </location>
</feature>
<accession>I7MMI8</accession>
<evidence type="ECO:0000256" key="4">
    <source>
        <dbReference type="PROSITE-ProRule" id="PRU10141"/>
    </source>
</evidence>
<dbReference type="InterPro" id="IPR017441">
    <property type="entry name" value="Protein_kinase_ATP_BS"/>
</dbReference>
<protein>
    <submittedName>
        <fullName evidence="6">Tetratricopeptide repeat protein</fullName>
    </submittedName>
</protein>
<dbReference type="InterPro" id="IPR008271">
    <property type="entry name" value="Ser/Thr_kinase_AS"/>
</dbReference>
<dbReference type="Gene3D" id="1.25.40.10">
    <property type="entry name" value="Tetratricopeptide repeat domain"/>
    <property type="match status" value="4"/>
</dbReference>
<evidence type="ECO:0000256" key="1">
    <source>
        <dbReference type="ARBA" id="ARBA00022741"/>
    </source>
</evidence>
<dbReference type="InterPro" id="IPR019734">
    <property type="entry name" value="TPR_rpt"/>
</dbReference>
<dbReference type="EMBL" id="GG662435">
    <property type="protein sequence ID" value="EAS04942.2"/>
    <property type="molecule type" value="Genomic_DNA"/>
</dbReference>
<dbReference type="InterPro" id="IPR000719">
    <property type="entry name" value="Prot_kinase_dom"/>
</dbReference>
<keyword evidence="1 4" id="KW-0547">Nucleotide-binding</keyword>
<dbReference type="Pfam" id="PF13374">
    <property type="entry name" value="TPR_10"/>
    <property type="match status" value="1"/>
</dbReference>
<dbReference type="CDD" id="cd00180">
    <property type="entry name" value="PKc"/>
    <property type="match status" value="1"/>
</dbReference>
<keyword evidence="2 4" id="KW-0067">ATP-binding</keyword>
<dbReference type="InterPro" id="IPR011009">
    <property type="entry name" value="Kinase-like_dom_sf"/>
</dbReference>
<evidence type="ECO:0000313" key="7">
    <source>
        <dbReference type="Proteomes" id="UP000009168"/>
    </source>
</evidence>
<feature type="binding site" evidence="4">
    <location>
        <position position="576"/>
    </location>
    <ligand>
        <name>ATP</name>
        <dbReference type="ChEBI" id="CHEBI:30616"/>
    </ligand>
</feature>